<gene>
    <name evidence="1" type="ORF">PACLA_8A049190</name>
</gene>
<dbReference type="EMBL" id="CACRXK020009502">
    <property type="protein sequence ID" value="CAB4017332.1"/>
    <property type="molecule type" value="Genomic_DNA"/>
</dbReference>
<dbReference type="OrthoDB" id="5976067at2759"/>
<dbReference type="GO" id="GO:0005783">
    <property type="term" value="C:endoplasmic reticulum"/>
    <property type="evidence" value="ECO:0007669"/>
    <property type="project" value="TreeGrafter"/>
</dbReference>
<dbReference type="GO" id="GO:0000164">
    <property type="term" value="C:protein phosphatase type 1 complex"/>
    <property type="evidence" value="ECO:0007669"/>
    <property type="project" value="TreeGrafter"/>
</dbReference>
<dbReference type="AlphaFoldDB" id="A0A6S7JL68"/>
<sequence>MATDIAVHVDEPRVPKITNYLNVVDSSTVLAVNALQNECKKDSSVIMKLWNRLYNFNTTPFAPCATHLIEASSRTISLEENSQLNSVKSKRKGCWKNEREAESDCFISFRFNSKRSPKDCLKYTPPDTINVSQENSSVKTACERSWKNGFEALSDDINNFRLNSKGYQRPQAQDYIKGSQNRPLSNFIFQRLDSGIEDPPYPCKTRTQIDLDSSYFTRVIRMADNQESCLLSGDLMFGTGTTQGYHKSISFFIDIRDPLKQKPLGEEYKFSACSECDSMFSDKCSESYLEDYLESDFIVFEESSSDEEDGSYGFNFIQRNTCTPVGLSCSVSANSMVKTCFDISMDTSPFANKNPRKPNKESTVSVKISICPSGNDKTQHESSILRNNSCNASGCADLMDFSTNEVDSELTYISRLKTSTTSFDVCTINEKKPTIFSNSNSSSAGGDECTLINPNCTSEMTTKMNSSKSKTSAFVVCTTKKKKSQKKVCFEKDDNLVEVHQMRHWDFAYREARKGTWELTAVDRCRFWRRINELELILSPCIRRKLENDLVDLKEFNRNHESLRVEACDWLFNNLDNNMFWLHEPKTIGEIGLPVVQNVHTTECERQFVFNIENVLNKLKQALFVEGPNMKQKVRLELNWRKDDSKMLIAIGLRASSSGMERLKDSTTIFITLPVDFLKNGRLQLGQIGKEKNIPALLNNKMTQLKDWVEEAATPFAADVPTSSTRMAKNLTFFKNDLVDLKEFNRNHEYLRMEACDWLFNNLDNNMFWLHKPKTIGEIGLPVVQNVHTTECERQFVFNIENVLNKLKQALFVEGPNMKQKVRLELNWCKDDSKMLIAIGLRASSSGMERLKDSTTIFITLPVDFLKNGRLQLGQIGKEKNIPALLNNKMTQLKDWVEVAETPFAADVPTSSTRMAKNLTFFKNDLVDLKEFNRNHESLRVEACDWLFNNLDNNMFWLHEPKTIGEIGLPVVQNVHTTECERQFVFNIENVLNKLKQALFVEGPNMKQKVRLELNWRKDDSKMLIAIGLRASSSGMERLKDSTTIFITLPVDFLKNGRLQLGQIGKEKNIPALLNNKMTQLKDWVEVATTPFTAD</sequence>
<accession>A0A6S7JL68</accession>
<reference evidence="1" key="1">
    <citation type="submission" date="2020-04" db="EMBL/GenBank/DDBJ databases">
        <authorList>
            <person name="Alioto T."/>
            <person name="Alioto T."/>
            <person name="Gomez Garrido J."/>
        </authorList>
    </citation>
    <scope>NUCLEOTIDE SEQUENCE</scope>
    <source>
        <strain evidence="1">A484AB</strain>
    </source>
</reference>
<keyword evidence="2" id="KW-1185">Reference proteome</keyword>
<feature type="non-terminal residue" evidence="1">
    <location>
        <position position="1095"/>
    </location>
</feature>
<evidence type="ECO:0000313" key="1">
    <source>
        <dbReference type="EMBL" id="CAB4017332.1"/>
    </source>
</evidence>
<proteinExistence type="predicted"/>
<dbReference type="InterPro" id="IPR051254">
    <property type="entry name" value="PPP1R15"/>
</dbReference>
<dbReference type="GO" id="GO:0034976">
    <property type="term" value="P:response to endoplasmic reticulum stress"/>
    <property type="evidence" value="ECO:0007669"/>
    <property type="project" value="TreeGrafter"/>
</dbReference>
<dbReference type="Proteomes" id="UP001152795">
    <property type="component" value="Unassembled WGS sequence"/>
</dbReference>
<protein>
    <submittedName>
        <fullName evidence="1">Uncharacterized protein</fullName>
    </submittedName>
</protein>
<name>A0A6S7JL68_PARCT</name>
<dbReference type="GO" id="GO:0019888">
    <property type="term" value="F:protein phosphatase regulator activity"/>
    <property type="evidence" value="ECO:0007669"/>
    <property type="project" value="TreeGrafter"/>
</dbReference>
<evidence type="ECO:0000313" key="2">
    <source>
        <dbReference type="Proteomes" id="UP001152795"/>
    </source>
</evidence>
<organism evidence="1 2">
    <name type="scientific">Paramuricea clavata</name>
    <name type="common">Red gorgonian</name>
    <name type="synonym">Violescent sea-whip</name>
    <dbReference type="NCBI Taxonomy" id="317549"/>
    <lineage>
        <taxon>Eukaryota</taxon>
        <taxon>Metazoa</taxon>
        <taxon>Cnidaria</taxon>
        <taxon>Anthozoa</taxon>
        <taxon>Octocorallia</taxon>
        <taxon>Malacalcyonacea</taxon>
        <taxon>Plexauridae</taxon>
        <taxon>Paramuricea</taxon>
    </lineage>
</organism>
<comment type="caution">
    <text evidence="1">The sequence shown here is derived from an EMBL/GenBank/DDBJ whole genome shotgun (WGS) entry which is preliminary data.</text>
</comment>
<dbReference type="PANTHER" id="PTHR16489">
    <property type="entry name" value="GH11727P"/>
    <property type="match status" value="1"/>
</dbReference>
<dbReference type="PANTHER" id="PTHR16489:SF12">
    <property type="entry name" value="GH11727P"/>
    <property type="match status" value="1"/>
</dbReference>